<feature type="domain" description="C2H2-type" evidence="11">
    <location>
        <begin position="174"/>
        <end position="201"/>
    </location>
</feature>
<dbReference type="InterPro" id="IPR012934">
    <property type="entry name" value="Znf_AD"/>
</dbReference>
<comment type="subcellular location">
    <subcellularLocation>
        <location evidence="1">Nucleus</location>
    </subcellularLocation>
</comment>
<dbReference type="Pfam" id="PF12874">
    <property type="entry name" value="zf-met"/>
    <property type="match status" value="1"/>
</dbReference>
<dbReference type="SMART" id="SM00868">
    <property type="entry name" value="zf-AD"/>
    <property type="match status" value="1"/>
</dbReference>
<dbReference type="PROSITE" id="PS00028">
    <property type="entry name" value="ZINC_FINGER_C2H2_1"/>
    <property type="match status" value="4"/>
</dbReference>
<evidence type="ECO:0000256" key="3">
    <source>
        <dbReference type="ARBA" id="ARBA00022737"/>
    </source>
</evidence>
<dbReference type="InterPro" id="IPR050331">
    <property type="entry name" value="Zinc_finger"/>
</dbReference>
<dbReference type="OrthoDB" id="654211at2759"/>
<feature type="region of interest" description="Disordered" evidence="10">
    <location>
        <begin position="139"/>
        <end position="167"/>
    </location>
</feature>
<evidence type="ECO:0000256" key="6">
    <source>
        <dbReference type="ARBA" id="ARBA00023125"/>
    </source>
</evidence>
<dbReference type="PROSITE" id="PS50157">
    <property type="entry name" value="ZINC_FINGER_C2H2_2"/>
    <property type="match status" value="4"/>
</dbReference>
<feature type="region of interest" description="Disordered" evidence="10">
    <location>
        <begin position="84"/>
        <end position="103"/>
    </location>
</feature>
<feature type="domain" description="C2H2-type" evidence="11">
    <location>
        <begin position="271"/>
        <end position="299"/>
    </location>
</feature>
<dbReference type="Proteomes" id="UP001152798">
    <property type="component" value="Chromosome 4"/>
</dbReference>
<feature type="domain" description="C2H2-type" evidence="11">
    <location>
        <begin position="215"/>
        <end position="242"/>
    </location>
</feature>
<evidence type="ECO:0000313" key="13">
    <source>
        <dbReference type="EMBL" id="CAH1399735.1"/>
    </source>
</evidence>
<gene>
    <name evidence="13" type="ORF">NEZAVI_LOCUS9125</name>
</gene>
<dbReference type="Pfam" id="PF07776">
    <property type="entry name" value="zf-AD"/>
    <property type="match status" value="1"/>
</dbReference>
<keyword evidence="7" id="KW-0539">Nucleus</keyword>
<dbReference type="SUPFAM" id="SSF57716">
    <property type="entry name" value="Glucocorticoid receptor-like (DNA-binding domain)"/>
    <property type="match status" value="1"/>
</dbReference>
<protein>
    <submittedName>
        <fullName evidence="13">Uncharacterized protein</fullName>
    </submittedName>
</protein>
<reference evidence="13" key="1">
    <citation type="submission" date="2022-01" db="EMBL/GenBank/DDBJ databases">
        <authorList>
            <person name="King R."/>
        </authorList>
    </citation>
    <scope>NUCLEOTIDE SEQUENCE</scope>
</reference>
<dbReference type="Pfam" id="PF00096">
    <property type="entry name" value="zf-C2H2"/>
    <property type="match status" value="2"/>
</dbReference>
<dbReference type="SUPFAM" id="SSF57667">
    <property type="entry name" value="beta-beta-alpha zinc fingers"/>
    <property type="match status" value="2"/>
</dbReference>
<dbReference type="GO" id="GO:0003677">
    <property type="term" value="F:DNA binding"/>
    <property type="evidence" value="ECO:0007669"/>
    <property type="project" value="UniProtKB-KW"/>
</dbReference>
<evidence type="ECO:0000313" key="14">
    <source>
        <dbReference type="Proteomes" id="UP001152798"/>
    </source>
</evidence>
<dbReference type="InterPro" id="IPR013087">
    <property type="entry name" value="Znf_C2H2_type"/>
</dbReference>
<feature type="binding site" evidence="9">
    <location>
        <position position="14"/>
    </location>
    <ligand>
        <name>Zn(2+)</name>
        <dbReference type="ChEBI" id="CHEBI:29105"/>
    </ligand>
</feature>
<dbReference type="InterPro" id="IPR036236">
    <property type="entry name" value="Znf_C2H2_sf"/>
</dbReference>
<dbReference type="Gene3D" id="3.40.1800.20">
    <property type="match status" value="1"/>
</dbReference>
<organism evidence="13 14">
    <name type="scientific">Nezara viridula</name>
    <name type="common">Southern green stink bug</name>
    <name type="synonym">Cimex viridulus</name>
    <dbReference type="NCBI Taxonomy" id="85310"/>
    <lineage>
        <taxon>Eukaryota</taxon>
        <taxon>Metazoa</taxon>
        <taxon>Ecdysozoa</taxon>
        <taxon>Arthropoda</taxon>
        <taxon>Hexapoda</taxon>
        <taxon>Insecta</taxon>
        <taxon>Pterygota</taxon>
        <taxon>Neoptera</taxon>
        <taxon>Paraneoptera</taxon>
        <taxon>Hemiptera</taxon>
        <taxon>Heteroptera</taxon>
        <taxon>Panheteroptera</taxon>
        <taxon>Pentatomomorpha</taxon>
        <taxon>Pentatomoidea</taxon>
        <taxon>Pentatomidae</taxon>
        <taxon>Pentatominae</taxon>
        <taxon>Nezara</taxon>
    </lineage>
</organism>
<evidence type="ECO:0000256" key="8">
    <source>
        <dbReference type="PROSITE-ProRule" id="PRU00042"/>
    </source>
</evidence>
<feature type="binding site" evidence="9">
    <location>
        <position position="56"/>
    </location>
    <ligand>
        <name>Zn(2+)</name>
        <dbReference type="ChEBI" id="CHEBI:29105"/>
    </ligand>
</feature>
<evidence type="ECO:0000256" key="10">
    <source>
        <dbReference type="SAM" id="MobiDB-lite"/>
    </source>
</evidence>
<feature type="binding site" evidence="9">
    <location>
        <position position="59"/>
    </location>
    <ligand>
        <name>Zn(2+)</name>
        <dbReference type="ChEBI" id="CHEBI:29105"/>
    </ligand>
</feature>
<dbReference type="FunFam" id="3.30.160.60:FF:000072">
    <property type="entry name" value="zinc finger protein 143 isoform X1"/>
    <property type="match status" value="1"/>
</dbReference>
<evidence type="ECO:0000256" key="4">
    <source>
        <dbReference type="ARBA" id="ARBA00022771"/>
    </source>
</evidence>
<dbReference type="GO" id="GO:0008270">
    <property type="term" value="F:zinc ion binding"/>
    <property type="evidence" value="ECO:0007669"/>
    <property type="project" value="UniProtKB-UniRule"/>
</dbReference>
<accession>A0A9P0HCG8</accession>
<dbReference type="PANTHER" id="PTHR16515">
    <property type="entry name" value="PR DOMAIN ZINC FINGER PROTEIN"/>
    <property type="match status" value="1"/>
</dbReference>
<dbReference type="PANTHER" id="PTHR16515:SF49">
    <property type="entry name" value="GASTRULA ZINC FINGER PROTEIN XLCGF49.1-LIKE-RELATED"/>
    <property type="match status" value="1"/>
</dbReference>
<dbReference type="AlphaFoldDB" id="A0A9P0HCG8"/>
<dbReference type="Gene3D" id="3.30.160.60">
    <property type="entry name" value="Classic Zinc Finger"/>
    <property type="match status" value="3"/>
</dbReference>
<proteinExistence type="predicted"/>
<feature type="compositionally biased region" description="Basic and acidic residues" evidence="10">
    <location>
        <begin position="143"/>
        <end position="153"/>
    </location>
</feature>
<keyword evidence="3" id="KW-0677">Repeat</keyword>
<keyword evidence="2 9" id="KW-0479">Metal-binding</keyword>
<dbReference type="PROSITE" id="PS51915">
    <property type="entry name" value="ZAD"/>
    <property type="match status" value="1"/>
</dbReference>
<dbReference type="EMBL" id="OV725080">
    <property type="protein sequence ID" value="CAH1399735.1"/>
    <property type="molecule type" value="Genomic_DNA"/>
</dbReference>
<dbReference type="GO" id="GO:0005634">
    <property type="term" value="C:nucleus"/>
    <property type="evidence" value="ECO:0007669"/>
    <property type="project" value="UniProtKB-SubCell"/>
</dbReference>
<dbReference type="SMART" id="SM00355">
    <property type="entry name" value="ZnF_C2H2"/>
    <property type="match status" value="4"/>
</dbReference>
<evidence type="ECO:0000256" key="1">
    <source>
        <dbReference type="ARBA" id="ARBA00004123"/>
    </source>
</evidence>
<feature type="binding site" evidence="9">
    <location>
        <position position="11"/>
    </location>
    <ligand>
        <name>Zn(2+)</name>
        <dbReference type="ChEBI" id="CHEBI:29105"/>
    </ligand>
</feature>
<evidence type="ECO:0000259" key="12">
    <source>
        <dbReference type="PROSITE" id="PS51915"/>
    </source>
</evidence>
<feature type="domain" description="ZAD" evidence="12">
    <location>
        <begin position="9"/>
        <end position="83"/>
    </location>
</feature>
<sequence length="311" mass="35121">MEGNIGFESLCRICTNKSEGISIFSKEGKEIDLEEKIKKFLYITVSEEDVLPKTVCTMCTSKLDSIHEFARMASLTQIKLVEMMGSGESPPSPPEDEGTDDSVKGSLLHSILTKEKNEPDVTELEVTVDPMLFLADQEDEEFEKNSPEPDSSSRSESNSEEDNASTQLIEGKPYQCTVCPRGFNSDLSLKNHLWGHLSMRKILASSDLNLNSTQCLCTVCGRVYPTRSTLRAHQITHSNLRPHKCSLCEKTFKRNQDLKFHINQHTGERPYRCPYCPKAFASSGNCFSHRKRMHPKQLARDKKAAARQFHL</sequence>
<evidence type="ECO:0000256" key="2">
    <source>
        <dbReference type="ARBA" id="ARBA00022723"/>
    </source>
</evidence>
<evidence type="ECO:0000256" key="7">
    <source>
        <dbReference type="ARBA" id="ARBA00023242"/>
    </source>
</evidence>
<keyword evidence="6" id="KW-0238">DNA-binding</keyword>
<name>A0A9P0HCG8_NEZVI</name>
<evidence type="ECO:0000256" key="9">
    <source>
        <dbReference type="PROSITE-ProRule" id="PRU01263"/>
    </source>
</evidence>
<keyword evidence="5 9" id="KW-0862">Zinc</keyword>
<dbReference type="GO" id="GO:0010468">
    <property type="term" value="P:regulation of gene expression"/>
    <property type="evidence" value="ECO:0007669"/>
    <property type="project" value="TreeGrafter"/>
</dbReference>
<keyword evidence="4 8" id="KW-0863">Zinc-finger</keyword>
<keyword evidence="14" id="KW-1185">Reference proteome</keyword>
<evidence type="ECO:0000256" key="5">
    <source>
        <dbReference type="ARBA" id="ARBA00022833"/>
    </source>
</evidence>
<feature type="domain" description="C2H2-type" evidence="11">
    <location>
        <begin position="243"/>
        <end position="270"/>
    </location>
</feature>
<evidence type="ECO:0000259" key="11">
    <source>
        <dbReference type="PROSITE" id="PS50157"/>
    </source>
</evidence>